<proteinExistence type="predicted"/>
<feature type="domain" description="Thioredoxin" evidence="5">
    <location>
        <begin position="329"/>
        <end position="461"/>
    </location>
</feature>
<dbReference type="PANTHER" id="PTHR42852">
    <property type="entry name" value="THIOL:DISULFIDE INTERCHANGE PROTEIN DSBE"/>
    <property type="match status" value="1"/>
</dbReference>
<evidence type="ECO:0000313" key="7">
    <source>
        <dbReference type="Proteomes" id="UP000829998"/>
    </source>
</evidence>
<dbReference type="InterPro" id="IPR050553">
    <property type="entry name" value="Thioredoxin_ResA/DsbE_sf"/>
</dbReference>
<keyword evidence="7" id="KW-1185">Reference proteome</keyword>
<dbReference type="SUPFAM" id="SSF52833">
    <property type="entry name" value="Thioredoxin-like"/>
    <property type="match status" value="1"/>
</dbReference>
<keyword evidence="4" id="KW-0676">Redox-active center</keyword>
<reference evidence="6 7" key="1">
    <citation type="submission" date="2022-04" db="EMBL/GenBank/DDBJ databases">
        <authorList>
            <person name="Ra J.-S."/>
            <person name="Kim S.-B."/>
        </authorList>
    </citation>
    <scope>NUCLEOTIDE SEQUENCE [LARGE SCALE GENOMIC DNA]</scope>
    <source>
        <strain evidence="6 7">MMS21-Er5</strain>
    </source>
</reference>
<keyword evidence="3" id="KW-1015">Disulfide bond</keyword>
<dbReference type="RefSeq" id="WP_248729823.1">
    <property type="nucleotide sequence ID" value="NZ_CP096829.1"/>
</dbReference>
<organism evidence="6 7">
    <name type="scientific">Flavobacterium humidisoli</name>
    <dbReference type="NCBI Taxonomy" id="2937442"/>
    <lineage>
        <taxon>Bacteria</taxon>
        <taxon>Pseudomonadati</taxon>
        <taxon>Bacteroidota</taxon>
        <taxon>Flavobacteriia</taxon>
        <taxon>Flavobacteriales</taxon>
        <taxon>Flavobacteriaceae</taxon>
        <taxon>Flavobacterium</taxon>
    </lineage>
</organism>
<evidence type="ECO:0000256" key="1">
    <source>
        <dbReference type="ARBA" id="ARBA00004196"/>
    </source>
</evidence>
<dbReference type="Proteomes" id="UP000829998">
    <property type="component" value="Chromosome"/>
</dbReference>
<evidence type="ECO:0000256" key="4">
    <source>
        <dbReference type="ARBA" id="ARBA00023284"/>
    </source>
</evidence>
<dbReference type="PROSITE" id="PS51352">
    <property type="entry name" value="THIOREDOXIN_2"/>
    <property type="match status" value="1"/>
</dbReference>
<dbReference type="PROSITE" id="PS00194">
    <property type="entry name" value="THIOREDOXIN_1"/>
    <property type="match status" value="1"/>
</dbReference>
<protein>
    <submittedName>
        <fullName evidence="6">TlpA family protein disulfide reductase</fullName>
    </submittedName>
</protein>
<dbReference type="CDD" id="cd02966">
    <property type="entry name" value="TlpA_like_family"/>
    <property type="match status" value="1"/>
</dbReference>
<dbReference type="Gene3D" id="3.40.30.10">
    <property type="entry name" value="Glutaredoxin"/>
    <property type="match status" value="1"/>
</dbReference>
<dbReference type="InterPro" id="IPR012336">
    <property type="entry name" value="Thioredoxin-like_fold"/>
</dbReference>
<dbReference type="InterPro" id="IPR017937">
    <property type="entry name" value="Thioredoxin_CS"/>
</dbReference>
<sequence>MRFKFIFIVFIFSGISLSFAQVKDSIRIRGEFHDNIRYASAVLVAFGSEEKAVLKSPIKQGVCKISLPADLTPGIYRLVYSQSEAASYIDLILNGSEPLISFSLDANKKETVVFKESDSNKRWYGYLLASRSRLLKIEMLSELWMNYPDRRDKILSAVKSSIEKEKEHYQNELKIFIKENKGSWQADMAANTPYYFTDLNELQVLQDYDRRNHYWDHIDTQNEGLLHSPLYTDHILNYLRYYMNPQMHFGEQEMEEGFKKSSDTIMAKFGGNGKTQKFALQYLIRGFKEIGQEKVLQYIDQKYAHIALQCQDDQEKEAFEQRMACYELLKNGVKAPDFSWYDKDGVVKKLNDIAGDKVLVVFWASWCTHCQQMMPSLNEFALNNPNIKVLAVSLDDDQDAFMRITGKFNNMLHFCDFKKWNSDPVIKYNIVATPSFFLLDKERRIIDKYASFEGFITALAKMQ</sequence>
<dbReference type="InterPro" id="IPR013766">
    <property type="entry name" value="Thioredoxin_domain"/>
</dbReference>
<gene>
    <name evidence="6" type="ORF">M0M44_11165</name>
</gene>
<evidence type="ECO:0000256" key="3">
    <source>
        <dbReference type="ARBA" id="ARBA00023157"/>
    </source>
</evidence>
<dbReference type="Pfam" id="PF13905">
    <property type="entry name" value="Thioredoxin_8"/>
    <property type="match status" value="1"/>
</dbReference>
<dbReference type="InterPro" id="IPR036249">
    <property type="entry name" value="Thioredoxin-like_sf"/>
</dbReference>
<dbReference type="EMBL" id="CP096829">
    <property type="protein sequence ID" value="UPZ17885.1"/>
    <property type="molecule type" value="Genomic_DNA"/>
</dbReference>
<comment type="subcellular location">
    <subcellularLocation>
        <location evidence="1">Cell envelope</location>
    </subcellularLocation>
</comment>
<evidence type="ECO:0000256" key="2">
    <source>
        <dbReference type="ARBA" id="ARBA00022748"/>
    </source>
</evidence>
<dbReference type="PANTHER" id="PTHR42852:SF6">
    <property type="entry name" value="THIOL:DISULFIDE INTERCHANGE PROTEIN DSBE"/>
    <property type="match status" value="1"/>
</dbReference>
<accession>A0ABY4LXR3</accession>
<keyword evidence="2" id="KW-0201">Cytochrome c-type biogenesis</keyword>
<name>A0ABY4LXR3_9FLAO</name>
<evidence type="ECO:0000313" key="6">
    <source>
        <dbReference type="EMBL" id="UPZ17885.1"/>
    </source>
</evidence>
<evidence type="ECO:0000259" key="5">
    <source>
        <dbReference type="PROSITE" id="PS51352"/>
    </source>
</evidence>